<evidence type="ECO:0000256" key="1">
    <source>
        <dbReference type="SAM" id="MobiDB-lite"/>
    </source>
</evidence>
<feature type="compositionally biased region" description="Polar residues" evidence="1">
    <location>
        <begin position="1"/>
        <end position="11"/>
    </location>
</feature>
<reference evidence="2" key="3">
    <citation type="submission" date="2025-09" db="UniProtKB">
        <authorList>
            <consortium name="Ensembl"/>
        </authorList>
    </citation>
    <scope>IDENTIFICATION</scope>
</reference>
<feature type="compositionally biased region" description="Polar residues" evidence="1">
    <location>
        <begin position="18"/>
        <end position="27"/>
    </location>
</feature>
<dbReference type="Ensembl" id="ENSMGAT00000032825.1">
    <property type="protein sequence ID" value="ENSMGAP00000026705.1"/>
    <property type="gene ID" value="ENSMGAG00000018752.1"/>
</dbReference>
<sequence length="177" mass="19355">MPLLFLSTSDASPEEWKTQSSSTTTNRSMAFSPWPHHFWQDGAVRILSSQQGFHSLWADTPSPGLSTQLLSQIFWVLMQTQSTHLFFILNTTDVLLSSLPPSSTGPAVARHGVCLWASVGRGQRWAGCSEPPSCAENCTLHCSNAALLSSQQIPEVKTRFSPNPSAVFQAPSRILNV</sequence>
<dbReference type="InParanoid" id="A0A803Y4K8"/>
<reference evidence="2" key="2">
    <citation type="submission" date="2025-08" db="UniProtKB">
        <authorList>
            <consortium name="Ensembl"/>
        </authorList>
    </citation>
    <scope>IDENTIFICATION</scope>
</reference>
<dbReference type="Proteomes" id="UP000001645">
    <property type="component" value="Chromosome 11"/>
</dbReference>
<evidence type="ECO:0000313" key="2">
    <source>
        <dbReference type="Ensembl" id="ENSMGAP00000026705.1"/>
    </source>
</evidence>
<feature type="region of interest" description="Disordered" evidence="1">
    <location>
        <begin position="1"/>
        <end position="27"/>
    </location>
</feature>
<keyword evidence="3" id="KW-1185">Reference proteome</keyword>
<dbReference type="AlphaFoldDB" id="A0A803Y4K8"/>
<name>A0A803Y4K8_MELGA</name>
<evidence type="ECO:0000313" key="3">
    <source>
        <dbReference type="Proteomes" id="UP000001645"/>
    </source>
</evidence>
<protein>
    <submittedName>
        <fullName evidence="2">Uncharacterized protein</fullName>
    </submittedName>
</protein>
<organism evidence="2 3">
    <name type="scientific">Meleagris gallopavo</name>
    <name type="common">Wild turkey</name>
    <dbReference type="NCBI Taxonomy" id="9103"/>
    <lineage>
        <taxon>Eukaryota</taxon>
        <taxon>Metazoa</taxon>
        <taxon>Chordata</taxon>
        <taxon>Craniata</taxon>
        <taxon>Vertebrata</taxon>
        <taxon>Euteleostomi</taxon>
        <taxon>Archelosauria</taxon>
        <taxon>Archosauria</taxon>
        <taxon>Dinosauria</taxon>
        <taxon>Saurischia</taxon>
        <taxon>Theropoda</taxon>
        <taxon>Coelurosauria</taxon>
        <taxon>Aves</taxon>
        <taxon>Neognathae</taxon>
        <taxon>Galloanserae</taxon>
        <taxon>Galliformes</taxon>
        <taxon>Phasianidae</taxon>
        <taxon>Meleagridinae</taxon>
        <taxon>Meleagris</taxon>
    </lineage>
</organism>
<accession>A0A803Y4K8</accession>
<reference evidence="2 3" key="1">
    <citation type="journal article" date="2010" name="PLoS Biol.">
        <title>Multi-platform next-generation sequencing of the domestic turkey (Meleagris gallopavo): genome assembly and analysis.</title>
        <authorList>
            <person name="Dalloul R.A."/>
            <person name="Long J.A."/>
            <person name="Zimin A.V."/>
            <person name="Aslam L."/>
            <person name="Beal K."/>
            <person name="Blomberg L.A."/>
            <person name="Bouffard P."/>
            <person name="Burt D.W."/>
            <person name="Crasta O."/>
            <person name="Crooijmans R.P."/>
            <person name="Cooper K."/>
            <person name="Coulombe R.A."/>
            <person name="De S."/>
            <person name="Delany M.E."/>
            <person name="Dodgson J.B."/>
            <person name="Dong J.J."/>
            <person name="Evans C."/>
            <person name="Frederickson K.M."/>
            <person name="Flicek P."/>
            <person name="Florea L."/>
            <person name="Folkerts O."/>
            <person name="Groenen M.A."/>
            <person name="Harkins T.T."/>
            <person name="Herrero J."/>
            <person name="Hoffmann S."/>
            <person name="Megens H.J."/>
            <person name="Jiang A."/>
            <person name="de Jong P."/>
            <person name="Kaiser P."/>
            <person name="Kim H."/>
            <person name="Kim K.W."/>
            <person name="Kim S."/>
            <person name="Langenberger D."/>
            <person name="Lee M.K."/>
            <person name="Lee T."/>
            <person name="Mane S."/>
            <person name="Marcais G."/>
            <person name="Marz M."/>
            <person name="McElroy A.P."/>
            <person name="Modise T."/>
            <person name="Nefedov M."/>
            <person name="Notredame C."/>
            <person name="Paton I.R."/>
            <person name="Payne W.S."/>
            <person name="Pertea G."/>
            <person name="Prickett D."/>
            <person name="Puiu D."/>
            <person name="Qioa D."/>
            <person name="Raineri E."/>
            <person name="Ruffier M."/>
            <person name="Salzberg S.L."/>
            <person name="Schatz M.C."/>
            <person name="Scheuring C."/>
            <person name="Schmidt C.J."/>
            <person name="Schroeder S."/>
            <person name="Searle S.M."/>
            <person name="Smith E.J."/>
            <person name="Smith J."/>
            <person name="Sonstegard T.S."/>
            <person name="Stadler P.F."/>
            <person name="Tafer H."/>
            <person name="Tu Z.J."/>
            <person name="Van Tassell C.P."/>
            <person name="Vilella A.J."/>
            <person name="Williams K.P."/>
            <person name="Yorke J.A."/>
            <person name="Zhang L."/>
            <person name="Zhang H.B."/>
            <person name="Zhang X."/>
            <person name="Zhang Y."/>
            <person name="Reed K.M."/>
        </authorList>
    </citation>
    <scope>NUCLEOTIDE SEQUENCE [LARGE SCALE GENOMIC DNA]</scope>
</reference>
<proteinExistence type="predicted"/>